<dbReference type="AlphaFoldDB" id="A0AAN8FYJ8"/>
<dbReference type="InterPro" id="IPR030384">
    <property type="entry name" value="MeTrfase_SMT"/>
</dbReference>
<dbReference type="InterPro" id="IPR013216">
    <property type="entry name" value="Methyltransf_11"/>
</dbReference>
<keyword evidence="1 5" id="KW-0489">Methyltransferase</keyword>
<gene>
    <name evidence="7" type="ORF">GCK32_011493</name>
</gene>
<dbReference type="SUPFAM" id="SSF53335">
    <property type="entry name" value="S-adenosyl-L-methionine-dependent methyltransferases"/>
    <property type="match status" value="1"/>
</dbReference>
<dbReference type="GO" id="GO:0005783">
    <property type="term" value="C:endoplasmic reticulum"/>
    <property type="evidence" value="ECO:0007669"/>
    <property type="project" value="TreeGrafter"/>
</dbReference>
<evidence type="ECO:0000256" key="4">
    <source>
        <dbReference type="ARBA" id="ARBA00038188"/>
    </source>
</evidence>
<evidence type="ECO:0000256" key="2">
    <source>
        <dbReference type="ARBA" id="ARBA00022679"/>
    </source>
</evidence>
<dbReference type="Gene3D" id="3.40.50.150">
    <property type="entry name" value="Vaccinia Virus protein VP39"/>
    <property type="match status" value="1"/>
</dbReference>
<evidence type="ECO:0000259" key="6">
    <source>
        <dbReference type="PROSITE" id="PS51685"/>
    </source>
</evidence>
<evidence type="ECO:0000313" key="8">
    <source>
        <dbReference type="Proteomes" id="UP001331761"/>
    </source>
</evidence>
<dbReference type="PROSITE" id="PS51685">
    <property type="entry name" value="SAM_MT_ERG6_SMT"/>
    <property type="match status" value="1"/>
</dbReference>
<dbReference type="Proteomes" id="UP001331761">
    <property type="component" value="Unassembled WGS sequence"/>
</dbReference>
<evidence type="ECO:0000256" key="3">
    <source>
        <dbReference type="ARBA" id="ARBA00022691"/>
    </source>
</evidence>
<proteinExistence type="inferred from homology"/>
<evidence type="ECO:0000313" key="7">
    <source>
        <dbReference type="EMBL" id="KAK5986715.1"/>
    </source>
</evidence>
<dbReference type="PANTHER" id="PTHR44068:SF1">
    <property type="entry name" value="HYPOTHETICAL LOC100005854"/>
    <property type="match status" value="1"/>
</dbReference>
<accession>A0AAN8FYJ8</accession>
<dbReference type="Pfam" id="PF08241">
    <property type="entry name" value="Methyltransf_11"/>
    <property type="match status" value="1"/>
</dbReference>
<dbReference type="GO" id="GO:0016126">
    <property type="term" value="P:sterol biosynthetic process"/>
    <property type="evidence" value="ECO:0007669"/>
    <property type="project" value="TreeGrafter"/>
</dbReference>
<keyword evidence="2 5" id="KW-0808">Transferase</keyword>
<evidence type="ECO:0000256" key="1">
    <source>
        <dbReference type="ARBA" id="ARBA00022603"/>
    </source>
</evidence>
<protein>
    <submittedName>
        <fullName evidence="7">Sterol 4-C-methyltransferase strm-1</fullName>
    </submittedName>
</protein>
<dbReference type="InterPro" id="IPR050447">
    <property type="entry name" value="Erg6_SMT_methyltransf"/>
</dbReference>
<dbReference type="EMBL" id="WIXE01000299">
    <property type="protein sequence ID" value="KAK5986715.1"/>
    <property type="molecule type" value="Genomic_DNA"/>
</dbReference>
<dbReference type="PANTHER" id="PTHR44068">
    <property type="entry name" value="ZGC:194242"/>
    <property type="match status" value="1"/>
</dbReference>
<sequence length="257" mass="28950">MHRMNFLRPLTINEIWQGFMTLAIASSVADVSKEIGRVMMEGMMNLKVPLENEFIEEHDRLFAVAKVTGDHLAVTSHYYSVMSKVIDEYFGGNFHFAPPRHEKLSLEEALTDLHRKIGHRLGLTAGMSCVDLGCGIGGVMKDLAPTQANLIGITIAANEVEIGNKEFHKLGIDFNCRLIEGDCHSMPLDDDSQDAAYAVYSLKYFPQLDGIMKEVSRILKPGGRFLIYDLIKTEKYDEKNEVHVQVRRMGKLCTTRN</sequence>
<organism evidence="7 8">
    <name type="scientific">Trichostrongylus colubriformis</name>
    <name type="common">Black scour worm</name>
    <dbReference type="NCBI Taxonomy" id="6319"/>
    <lineage>
        <taxon>Eukaryota</taxon>
        <taxon>Metazoa</taxon>
        <taxon>Ecdysozoa</taxon>
        <taxon>Nematoda</taxon>
        <taxon>Chromadorea</taxon>
        <taxon>Rhabditida</taxon>
        <taxon>Rhabditina</taxon>
        <taxon>Rhabditomorpha</taxon>
        <taxon>Strongyloidea</taxon>
        <taxon>Trichostrongylidae</taxon>
        <taxon>Trichostrongylus</taxon>
    </lineage>
</organism>
<dbReference type="GO" id="GO:0032259">
    <property type="term" value="P:methylation"/>
    <property type="evidence" value="ECO:0007669"/>
    <property type="project" value="UniProtKB-KW"/>
</dbReference>
<dbReference type="InterPro" id="IPR029063">
    <property type="entry name" value="SAM-dependent_MTases_sf"/>
</dbReference>
<comment type="caution">
    <text evidence="7">The sequence shown here is derived from an EMBL/GenBank/DDBJ whole genome shotgun (WGS) entry which is preliminary data.</text>
</comment>
<keyword evidence="3 5" id="KW-0949">S-adenosyl-L-methionine</keyword>
<dbReference type="GO" id="GO:0003838">
    <property type="term" value="F:sterol 24-C-methyltransferase activity"/>
    <property type="evidence" value="ECO:0007669"/>
    <property type="project" value="TreeGrafter"/>
</dbReference>
<dbReference type="CDD" id="cd02440">
    <property type="entry name" value="AdoMet_MTases"/>
    <property type="match status" value="1"/>
</dbReference>
<comment type="similarity">
    <text evidence="4 5">Belongs to the class I-like SAM-binding methyltransferase superfamily. Erg6/SMT family.</text>
</comment>
<feature type="domain" description="SAM-dependent methyltransferase Erg6/SMT-type" evidence="6">
    <location>
        <begin position="78"/>
        <end position="257"/>
    </location>
</feature>
<evidence type="ECO:0000256" key="5">
    <source>
        <dbReference type="PROSITE-ProRule" id="PRU01022"/>
    </source>
</evidence>
<name>A0AAN8FYJ8_TRICO</name>
<keyword evidence="8" id="KW-1185">Reference proteome</keyword>
<reference evidence="7 8" key="1">
    <citation type="submission" date="2019-10" db="EMBL/GenBank/DDBJ databases">
        <title>Assembly and Annotation for the nematode Trichostrongylus colubriformis.</title>
        <authorList>
            <person name="Martin J."/>
        </authorList>
    </citation>
    <scope>NUCLEOTIDE SEQUENCE [LARGE SCALE GENOMIC DNA]</scope>
    <source>
        <strain evidence="7">G859</strain>
        <tissue evidence="7">Whole worm</tissue>
    </source>
</reference>